<dbReference type="GO" id="GO:0004989">
    <property type="term" value="F:octopamine receptor activity"/>
    <property type="evidence" value="ECO:0007669"/>
    <property type="project" value="TreeGrafter"/>
</dbReference>
<evidence type="ECO:0000256" key="1">
    <source>
        <dbReference type="ARBA" id="ARBA00004651"/>
    </source>
</evidence>
<keyword evidence="9 10" id="KW-0807">Transducer</keyword>
<dbReference type="GO" id="GO:0005886">
    <property type="term" value="C:plasma membrane"/>
    <property type="evidence" value="ECO:0007669"/>
    <property type="project" value="UniProtKB-SubCell"/>
</dbReference>
<dbReference type="Gene3D" id="1.20.1070.10">
    <property type="entry name" value="Rhodopsin 7-helix transmembrane proteins"/>
    <property type="match status" value="1"/>
</dbReference>
<organism evidence="14 15">
    <name type="scientific">Eufriesea mexicana</name>
    <dbReference type="NCBI Taxonomy" id="516756"/>
    <lineage>
        <taxon>Eukaryota</taxon>
        <taxon>Metazoa</taxon>
        <taxon>Ecdysozoa</taxon>
        <taxon>Arthropoda</taxon>
        <taxon>Hexapoda</taxon>
        <taxon>Insecta</taxon>
        <taxon>Pterygota</taxon>
        <taxon>Neoptera</taxon>
        <taxon>Endopterygota</taxon>
        <taxon>Hymenoptera</taxon>
        <taxon>Apocrita</taxon>
        <taxon>Aculeata</taxon>
        <taxon>Apoidea</taxon>
        <taxon>Anthophila</taxon>
        <taxon>Apidae</taxon>
        <taxon>Eufriesea</taxon>
    </lineage>
</organism>
<dbReference type="Proteomes" id="UP000250275">
    <property type="component" value="Unassembled WGS sequence"/>
</dbReference>
<feature type="transmembrane region" description="Helical" evidence="12">
    <location>
        <begin position="322"/>
        <end position="342"/>
    </location>
</feature>
<evidence type="ECO:0000256" key="4">
    <source>
        <dbReference type="ARBA" id="ARBA00022692"/>
    </source>
</evidence>
<dbReference type="InterPro" id="IPR017452">
    <property type="entry name" value="GPCR_Rhodpsn_7TM"/>
</dbReference>
<keyword evidence="8 10" id="KW-0675">Receptor</keyword>
<dbReference type="SUPFAM" id="SSF81321">
    <property type="entry name" value="Family A G protein-coupled receptor-like"/>
    <property type="match status" value="1"/>
</dbReference>
<keyword evidence="6 10" id="KW-0297">G-protein coupled receptor</keyword>
<dbReference type="AlphaFoldDB" id="A0A310S995"/>
<keyword evidence="15" id="KW-1185">Reference proteome</keyword>
<dbReference type="InterPro" id="IPR000276">
    <property type="entry name" value="GPCR_Rhodpsn"/>
</dbReference>
<feature type="transmembrane region" description="Helical" evidence="12">
    <location>
        <begin position="410"/>
        <end position="435"/>
    </location>
</feature>
<dbReference type="OrthoDB" id="5957871at2759"/>
<feature type="transmembrane region" description="Helical" evidence="12">
    <location>
        <begin position="510"/>
        <end position="533"/>
    </location>
</feature>
<feature type="domain" description="G-protein coupled receptors family 1 profile" evidence="13">
    <location>
        <begin position="263"/>
        <end position="596"/>
    </location>
</feature>
<evidence type="ECO:0000256" key="3">
    <source>
        <dbReference type="ARBA" id="ARBA00022475"/>
    </source>
</evidence>
<evidence type="ECO:0000313" key="14">
    <source>
        <dbReference type="EMBL" id="OAD53031.1"/>
    </source>
</evidence>
<dbReference type="PRINTS" id="PR00237">
    <property type="entry name" value="GPCRRHODOPSN"/>
</dbReference>
<evidence type="ECO:0000256" key="5">
    <source>
        <dbReference type="ARBA" id="ARBA00022989"/>
    </source>
</evidence>
<evidence type="ECO:0000256" key="11">
    <source>
        <dbReference type="SAM" id="MobiDB-lite"/>
    </source>
</evidence>
<feature type="transmembrane region" description="Helical" evidence="12">
    <location>
        <begin position="576"/>
        <end position="599"/>
    </location>
</feature>
<evidence type="ECO:0000259" key="13">
    <source>
        <dbReference type="PROSITE" id="PS50262"/>
    </source>
</evidence>
<dbReference type="GO" id="GO:0043410">
    <property type="term" value="P:positive regulation of MAPK cascade"/>
    <property type="evidence" value="ECO:0007669"/>
    <property type="project" value="TreeGrafter"/>
</dbReference>
<reference evidence="14 15" key="1">
    <citation type="submission" date="2015-07" db="EMBL/GenBank/DDBJ databases">
        <title>The genome of Eufriesea mexicana.</title>
        <authorList>
            <person name="Pan H."/>
            <person name="Kapheim K."/>
        </authorList>
    </citation>
    <scope>NUCLEOTIDE SEQUENCE [LARGE SCALE GENOMIC DNA]</scope>
    <source>
        <strain evidence="14">0111107269</strain>
        <tissue evidence="14">Whole body</tissue>
    </source>
</reference>
<accession>A0A310S995</accession>
<feature type="transmembrane region" description="Helical" evidence="12">
    <location>
        <begin position="362"/>
        <end position="387"/>
    </location>
</feature>
<feature type="region of interest" description="Disordered" evidence="11">
    <location>
        <begin position="170"/>
        <end position="193"/>
    </location>
</feature>
<sequence length="641" mass="73274">MESMKEEFPRFPQDSVALRLFKFPGFMGSLGIEYVSSSYCNESLCHRSCIESVKYSSSRSVEGQKDSRGRVFVTQNDFQVKCSGLNEIIDTEDHLEVTCDHRGCISLTLEQPEQPSKTGRTEREETIHPRIGDKRWQAPRVQETWQEATPFPRREDEGQPGTSARWHVRDLRPPVESLPAEEEEQGQGKRGSVRWPSMTTIVTSSEPTEVVSSVDVTTLLNAISTEDSQFANSSYSNEQKWSVPATIAKGCLLGSIIVTAVFGNLLVMVSVMRHRKLRIITNYFVVSLALADMLVAMFAMTFNASVQMTGRWLFGYFMCDVWNSLDVYFSTSSILHLMCISVDRYWAIVKPLKYPIIMTRRIAAYMLLACWIMPAFISFMPIFMGWYTTAENSMHRQKHPELCEFKVNKVYVIFSSSISFWIPCTIMTLTYFAVFKEANRQEKQMHSRMGNVMLLSHRPSKDLNNLNGELNSAGSSKTLTLNEISTDHLHTPTKDKNIMKMKREHKAARTLGIIMGTFILCWLPFFLWCVSAFRLGLTSHSSYFLCSLKDRNGLQGLQSRYVITTLCGKSCPCPDIVIALLFWIGYTNSALNPLIYAYFNRDFREAFKNTLQCAFCSLCRREPSDLEALDFRRPSLRYDLV</sequence>
<evidence type="ECO:0000256" key="2">
    <source>
        <dbReference type="ARBA" id="ARBA00010663"/>
    </source>
</evidence>
<evidence type="ECO:0000256" key="8">
    <source>
        <dbReference type="ARBA" id="ARBA00023170"/>
    </source>
</evidence>
<evidence type="ECO:0000256" key="9">
    <source>
        <dbReference type="ARBA" id="ARBA00023224"/>
    </source>
</evidence>
<evidence type="ECO:0000256" key="7">
    <source>
        <dbReference type="ARBA" id="ARBA00023136"/>
    </source>
</evidence>
<keyword evidence="7 12" id="KW-0472">Membrane</keyword>
<gene>
    <name evidence="14" type="ORF">WN48_10936</name>
</gene>
<comment type="subcellular location">
    <subcellularLocation>
        <location evidence="1">Cell membrane</location>
        <topology evidence="1">Multi-pass membrane protein</topology>
    </subcellularLocation>
</comment>
<dbReference type="CDD" id="cd15066">
    <property type="entry name" value="7tmA_DmOct-betaAR-like"/>
    <property type="match status" value="1"/>
</dbReference>
<proteinExistence type="inferred from homology"/>
<evidence type="ECO:0000256" key="6">
    <source>
        <dbReference type="ARBA" id="ARBA00023040"/>
    </source>
</evidence>
<dbReference type="GO" id="GO:0071880">
    <property type="term" value="P:adenylate cyclase-activating adrenergic receptor signaling pathway"/>
    <property type="evidence" value="ECO:0007669"/>
    <property type="project" value="TreeGrafter"/>
</dbReference>
<name>A0A310S995_9HYME</name>
<dbReference type="PANTHER" id="PTHR24248">
    <property type="entry name" value="ADRENERGIC RECEPTOR-RELATED G-PROTEIN COUPLED RECEPTOR"/>
    <property type="match status" value="1"/>
</dbReference>
<feature type="transmembrane region" description="Helical" evidence="12">
    <location>
        <begin position="252"/>
        <end position="271"/>
    </location>
</feature>
<feature type="transmembrane region" description="Helical" evidence="12">
    <location>
        <begin position="283"/>
        <end position="302"/>
    </location>
</feature>
<dbReference type="PROSITE" id="PS00237">
    <property type="entry name" value="G_PROTEIN_RECEP_F1_1"/>
    <property type="match status" value="1"/>
</dbReference>
<keyword evidence="5 12" id="KW-1133">Transmembrane helix</keyword>
<dbReference type="PANTHER" id="PTHR24248:SF187">
    <property type="entry name" value="OCTOPAMINE RECEPTOR BETA-2R"/>
    <property type="match status" value="1"/>
</dbReference>
<evidence type="ECO:0000256" key="12">
    <source>
        <dbReference type="SAM" id="Phobius"/>
    </source>
</evidence>
<dbReference type="SMART" id="SM01381">
    <property type="entry name" value="7TM_GPCR_Srsx"/>
    <property type="match status" value="1"/>
</dbReference>
<dbReference type="PROSITE" id="PS50262">
    <property type="entry name" value="G_PROTEIN_RECEP_F1_2"/>
    <property type="match status" value="1"/>
</dbReference>
<keyword evidence="4 10" id="KW-0812">Transmembrane</keyword>
<evidence type="ECO:0000256" key="10">
    <source>
        <dbReference type="RuleBase" id="RU000688"/>
    </source>
</evidence>
<keyword evidence="3" id="KW-1003">Cell membrane</keyword>
<comment type="similarity">
    <text evidence="2 10">Belongs to the G-protein coupled receptor 1 family.</text>
</comment>
<dbReference type="EMBL" id="KQ768897">
    <property type="protein sequence ID" value="OAD53031.1"/>
    <property type="molecule type" value="Genomic_DNA"/>
</dbReference>
<evidence type="ECO:0000313" key="15">
    <source>
        <dbReference type="Proteomes" id="UP000250275"/>
    </source>
</evidence>
<protein>
    <submittedName>
        <fullName evidence="14">Octopamine receptor beta-2R</fullName>
    </submittedName>
</protein>
<dbReference type="Pfam" id="PF00001">
    <property type="entry name" value="7tm_1"/>
    <property type="match status" value="1"/>
</dbReference>